<dbReference type="OrthoDB" id="4868247at2"/>
<comment type="caution">
    <text evidence="2">The sequence shown here is derived from an EMBL/GenBank/DDBJ whole genome shotgun (WGS) entry which is preliminary data.</text>
</comment>
<feature type="region of interest" description="Disordered" evidence="1">
    <location>
        <begin position="1"/>
        <end position="29"/>
    </location>
</feature>
<name>A0A370LD54_9HYPH</name>
<feature type="compositionally biased region" description="Basic and acidic residues" evidence="1">
    <location>
        <begin position="88"/>
        <end position="102"/>
    </location>
</feature>
<reference evidence="3" key="1">
    <citation type="submission" date="2018-07" db="EMBL/GenBank/DDBJ databases">
        <authorList>
            <person name="Safronova V.I."/>
            <person name="Chirak E.R."/>
            <person name="Sazanova A.L."/>
        </authorList>
    </citation>
    <scope>NUCLEOTIDE SEQUENCE [LARGE SCALE GENOMIC DNA]</scope>
    <source>
        <strain evidence="3">RCAM04685</strain>
    </source>
</reference>
<organism evidence="2 3">
    <name type="scientific">Bosea caraganae</name>
    <dbReference type="NCBI Taxonomy" id="2763117"/>
    <lineage>
        <taxon>Bacteria</taxon>
        <taxon>Pseudomonadati</taxon>
        <taxon>Pseudomonadota</taxon>
        <taxon>Alphaproteobacteria</taxon>
        <taxon>Hyphomicrobiales</taxon>
        <taxon>Boseaceae</taxon>
        <taxon>Bosea</taxon>
    </lineage>
</organism>
<feature type="region of interest" description="Disordered" evidence="1">
    <location>
        <begin position="79"/>
        <end position="128"/>
    </location>
</feature>
<evidence type="ECO:0008006" key="4">
    <source>
        <dbReference type="Google" id="ProtNLM"/>
    </source>
</evidence>
<gene>
    <name evidence="2" type="ORF">DWE98_02805</name>
</gene>
<dbReference type="EMBL" id="QQTP01000001">
    <property type="protein sequence ID" value="RDJ29903.1"/>
    <property type="molecule type" value="Genomic_DNA"/>
</dbReference>
<dbReference type="AlphaFoldDB" id="A0A370LD54"/>
<dbReference type="InterPro" id="IPR025833">
    <property type="entry name" value="GDYXXLXY"/>
</dbReference>
<dbReference type="Pfam" id="PF14345">
    <property type="entry name" value="GDYXXLXY"/>
    <property type="match status" value="1"/>
</dbReference>
<evidence type="ECO:0000256" key="1">
    <source>
        <dbReference type="SAM" id="MobiDB-lite"/>
    </source>
</evidence>
<dbReference type="Proteomes" id="UP000255207">
    <property type="component" value="Unassembled WGS sequence"/>
</dbReference>
<protein>
    <recommendedName>
        <fullName evidence="4">GDYXXLXY domain-containing protein</fullName>
    </recommendedName>
</protein>
<proteinExistence type="predicted"/>
<evidence type="ECO:0000313" key="3">
    <source>
        <dbReference type="Proteomes" id="UP000255207"/>
    </source>
</evidence>
<sequence>MGADRAGRRPQCRAVPHSRSARGAPWPRDPAGLSRLCAGVAGAGGPCLVRARPALCRDAGDRAPAHACGAADILERRRDAAARQGRGRWPDPGDRRRADQRWRPGRPAAAGDGRHGAVRHRHHGPALEDRRDLARPIAVLPHRRRGASGGGRRGASALRPAGTARCRGGCMMRIPSADLVIARVPVLVRAILAMLVLCGAIGLLVQSRASILSSGAEIRLKTEPVDPRDLFRGDYVVLNYEISRFDLVGTEGDRVFKRGETIYVRLAPNAEGFARVVAAYKARPDVKAPEAVIAGTVRSEGACPNDAQNTLQCDRGRTGLRVAYGLESYFVPQGEGLAIEHTERSRIEVVAAVAASGQAAIKRLLIDGKPVYEEPPY</sequence>
<keyword evidence="3" id="KW-1185">Reference proteome</keyword>
<evidence type="ECO:0000313" key="2">
    <source>
        <dbReference type="EMBL" id="RDJ29903.1"/>
    </source>
</evidence>
<accession>A0A370LD54</accession>